<sequence>MLFLFAINPASGGKGKNEWEVAIHNFFAQNEHQAELFHLDGETDDVELPKKIQEIKPDCVVAVGGDGTIKCVAEQLVDTGIPLGVLPAGSANGMARELNIPQDIDGSLNLLVNGESRPIDCIDVNGELCIHLSDVGLNAQLIRYYQRNNLRGKLGYLKSVVKVLSQRRLLKVEINLDDQCVQRAAFMIVLANARMYGTGAVINPDGDPSDGKFEIVVFRRLTFWEIIKLFWRYQPFNTRNIEIFPATSINIETHKKTHFQVDGEYQGKVKEINAKIRPGVLLMRLPA</sequence>
<dbReference type="InterPro" id="IPR016064">
    <property type="entry name" value="NAD/diacylglycerol_kinase_sf"/>
</dbReference>
<dbReference type="Gene3D" id="3.40.50.10330">
    <property type="entry name" value="Probable inorganic polyphosphate/atp-NAD kinase, domain 1"/>
    <property type="match status" value="1"/>
</dbReference>
<dbReference type="Pfam" id="PF19279">
    <property type="entry name" value="YegS_C"/>
    <property type="match status" value="1"/>
</dbReference>
<keyword evidence="2" id="KW-0444">Lipid biosynthesis</keyword>
<dbReference type="InterPro" id="IPR005218">
    <property type="entry name" value="Diacylglycerol/lipid_kinase"/>
</dbReference>
<gene>
    <name evidence="13" type="ORF">CLV58_10446</name>
</gene>
<keyword evidence="14" id="KW-1185">Reference proteome</keyword>
<dbReference type="SUPFAM" id="SSF111331">
    <property type="entry name" value="NAD kinase/diacylglycerol kinase-like"/>
    <property type="match status" value="1"/>
</dbReference>
<keyword evidence="10" id="KW-0594">Phospholipid biosynthesis</keyword>
<dbReference type="PANTHER" id="PTHR12358">
    <property type="entry name" value="SPHINGOSINE KINASE"/>
    <property type="match status" value="1"/>
</dbReference>
<keyword evidence="8" id="KW-0460">Magnesium</keyword>
<accession>A0A2T0TB80</accession>
<dbReference type="OrthoDB" id="9786026at2"/>
<feature type="domain" description="DAGKc" evidence="12">
    <location>
        <begin position="1"/>
        <end position="128"/>
    </location>
</feature>
<keyword evidence="5" id="KW-0547">Nucleotide-binding</keyword>
<comment type="cofactor">
    <cofactor evidence="1">
        <name>Mg(2+)</name>
        <dbReference type="ChEBI" id="CHEBI:18420"/>
    </cofactor>
</comment>
<dbReference type="EMBL" id="PVTE01000004">
    <property type="protein sequence ID" value="PRY42917.1"/>
    <property type="molecule type" value="Genomic_DNA"/>
</dbReference>
<keyword evidence="6 13" id="KW-0418">Kinase</keyword>
<dbReference type="Gene3D" id="2.60.200.40">
    <property type="match status" value="1"/>
</dbReference>
<dbReference type="PANTHER" id="PTHR12358:SF106">
    <property type="entry name" value="LIPID KINASE YEGS"/>
    <property type="match status" value="1"/>
</dbReference>
<comment type="caution">
    <text evidence="13">The sequence shown here is derived from an EMBL/GenBank/DDBJ whole genome shotgun (WGS) entry which is preliminary data.</text>
</comment>
<proteinExistence type="predicted"/>
<keyword evidence="7" id="KW-0067">ATP-binding</keyword>
<dbReference type="GO" id="GO:0008654">
    <property type="term" value="P:phospholipid biosynthetic process"/>
    <property type="evidence" value="ECO:0007669"/>
    <property type="project" value="UniProtKB-KW"/>
</dbReference>
<dbReference type="Pfam" id="PF00781">
    <property type="entry name" value="DAGK_cat"/>
    <property type="match status" value="1"/>
</dbReference>
<evidence type="ECO:0000256" key="5">
    <source>
        <dbReference type="ARBA" id="ARBA00022741"/>
    </source>
</evidence>
<evidence type="ECO:0000256" key="3">
    <source>
        <dbReference type="ARBA" id="ARBA00022679"/>
    </source>
</evidence>
<evidence type="ECO:0000256" key="7">
    <source>
        <dbReference type="ARBA" id="ARBA00022840"/>
    </source>
</evidence>
<dbReference type="GO" id="GO:0005886">
    <property type="term" value="C:plasma membrane"/>
    <property type="evidence" value="ECO:0007669"/>
    <property type="project" value="TreeGrafter"/>
</dbReference>
<evidence type="ECO:0000256" key="10">
    <source>
        <dbReference type="ARBA" id="ARBA00023209"/>
    </source>
</evidence>
<dbReference type="SMART" id="SM00046">
    <property type="entry name" value="DAGKc"/>
    <property type="match status" value="1"/>
</dbReference>
<keyword evidence="4" id="KW-0479">Metal-binding</keyword>
<dbReference type="InterPro" id="IPR001206">
    <property type="entry name" value="Diacylglycerol_kinase_cat_dom"/>
</dbReference>
<dbReference type="PROSITE" id="PS50146">
    <property type="entry name" value="DAGK"/>
    <property type="match status" value="1"/>
</dbReference>
<keyword evidence="9" id="KW-0443">Lipid metabolism</keyword>
<keyword evidence="11" id="KW-1208">Phospholipid metabolism</keyword>
<evidence type="ECO:0000313" key="14">
    <source>
        <dbReference type="Proteomes" id="UP000238375"/>
    </source>
</evidence>
<protein>
    <submittedName>
        <fullName evidence="13">YegS/Rv2252/BmrU family lipid kinase</fullName>
    </submittedName>
</protein>
<reference evidence="13 14" key="1">
    <citation type="submission" date="2018-03" db="EMBL/GenBank/DDBJ databases">
        <title>Genomic Encyclopedia of Archaeal and Bacterial Type Strains, Phase II (KMG-II): from individual species to whole genera.</title>
        <authorList>
            <person name="Goeker M."/>
        </authorList>
    </citation>
    <scope>NUCLEOTIDE SEQUENCE [LARGE SCALE GENOMIC DNA]</scope>
    <source>
        <strain evidence="13 14">DSM 28354</strain>
    </source>
</reference>
<dbReference type="InterPro" id="IPR017438">
    <property type="entry name" value="ATP-NAD_kinase_N"/>
</dbReference>
<organism evidence="13 14">
    <name type="scientific">Spirosoma oryzae</name>
    <dbReference type="NCBI Taxonomy" id="1469603"/>
    <lineage>
        <taxon>Bacteria</taxon>
        <taxon>Pseudomonadati</taxon>
        <taxon>Bacteroidota</taxon>
        <taxon>Cytophagia</taxon>
        <taxon>Cytophagales</taxon>
        <taxon>Cytophagaceae</taxon>
        <taxon>Spirosoma</taxon>
    </lineage>
</organism>
<dbReference type="InterPro" id="IPR045540">
    <property type="entry name" value="YegS/DAGK_C"/>
</dbReference>
<evidence type="ECO:0000256" key="1">
    <source>
        <dbReference type="ARBA" id="ARBA00001946"/>
    </source>
</evidence>
<evidence type="ECO:0000256" key="4">
    <source>
        <dbReference type="ARBA" id="ARBA00022723"/>
    </source>
</evidence>
<evidence type="ECO:0000313" key="13">
    <source>
        <dbReference type="EMBL" id="PRY42917.1"/>
    </source>
</evidence>
<dbReference type="GO" id="GO:0016301">
    <property type="term" value="F:kinase activity"/>
    <property type="evidence" value="ECO:0007669"/>
    <property type="project" value="UniProtKB-KW"/>
</dbReference>
<name>A0A2T0TB80_9BACT</name>
<evidence type="ECO:0000256" key="11">
    <source>
        <dbReference type="ARBA" id="ARBA00023264"/>
    </source>
</evidence>
<evidence type="ECO:0000256" key="8">
    <source>
        <dbReference type="ARBA" id="ARBA00022842"/>
    </source>
</evidence>
<dbReference type="NCBIfam" id="TIGR00147">
    <property type="entry name" value="YegS/Rv2252/BmrU family lipid kinase"/>
    <property type="match status" value="1"/>
</dbReference>
<evidence type="ECO:0000256" key="6">
    <source>
        <dbReference type="ARBA" id="ARBA00022777"/>
    </source>
</evidence>
<dbReference type="InterPro" id="IPR050187">
    <property type="entry name" value="Lipid_Phosphate_FormReg"/>
</dbReference>
<dbReference type="AlphaFoldDB" id="A0A2T0TB80"/>
<keyword evidence="3" id="KW-0808">Transferase</keyword>
<dbReference type="RefSeq" id="WP_106136792.1">
    <property type="nucleotide sequence ID" value="NZ_PVTE01000004.1"/>
</dbReference>
<dbReference type="GO" id="GO:0046872">
    <property type="term" value="F:metal ion binding"/>
    <property type="evidence" value="ECO:0007669"/>
    <property type="project" value="UniProtKB-KW"/>
</dbReference>
<evidence type="ECO:0000256" key="9">
    <source>
        <dbReference type="ARBA" id="ARBA00023098"/>
    </source>
</evidence>
<dbReference type="Proteomes" id="UP000238375">
    <property type="component" value="Unassembled WGS sequence"/>
</dbReference>
<dbReference type="GO" id="GO:0005524">
    <property type="term" value="F:ATP binding"/>
    <property type="evidence" value="ECO:0007669"/>
    <property type="project" value="UniProtKB-KW"/>
</dbReference>
<evidence type="ECO:0000256" key="2">
    <source>
        <dbReference type="ARBA" id="ARBA00022516"/>
    </source>
</evidence>
<evidence type="ECO:0000259" key="12">
    <source>
        <dbReference type="PROSITE" id="PS50146"/>
    </source>
</evidence>